<accession>A0A4Y8LAJ7</accession>
<dbReference type="OrthoDB" id="5694214at2"/>
<evidence type="ECO:0000256" key="5">
    <source>
        <dbReference type="ARBA" id="ARBA00023237"/>
    </source>
</evidence>
<sequence>MKTKFIYILAGFLSISTFSCTDLEDQSYSEIISKDFNPTSDDLSSLLGTAYGKWRDCLFNWNNYTRIMDLTSDETVIPARPNGWVDGGKYRILHEHKWSTDDEHVNDCWSNLYAGVNNCNRIIYQIESGSIPVTEGKESTIAELKLLRASYYYLLCDFYGNIPIITQYDVPEGFLPKQSTRKDVFDFIIKEIADNISLLSDQNGKEMYGRFNKWAAYALLAKMYINAEVYTGTPYWNECIEACNKIIESQNFDLDASQRDVFLVNNENAKEIIFAIPFDSKYINDFGITSLYIQSLQPANQATYKLTEAPYGGICAIPQFINTFDTDDARYQDNWIKGDQYSAEGELLKCTMGAYSGKPLSYINEVPSIAESEEIHGYRLGKFEIEMGARKQQSNDWPLFRYADVLLMKAESLLRLGQADEAAKIVTQVRARNFKNEFAVGGTKDKVTVTGADLQKGSSFDYGRRDNRQAHTHEGGADIKYGRMLDELGWEFNQEARRRQDLIRFGVYTSKSWFSHDATKQSYRTILPIPRTQIEKNTNLKQNPGY</sequence>
<comment type="similarity">
    <text evidence="2">Belongs to the SusD family.</text>
</comment>
<evidence type="ECO:0000256" key="2">
    <source>
        <dbReference type="ARBA" id="ARBA00006275"/>
    </source>
</evidence>
<comment type="caution">
    <text evidence="8">The sequence shown here is derived from an EMBL/GenBank/DDBJ whole genome shotgun (WGS) entry which is preliminary data.</text>
</comment>
<dbReference type="InterPro" id="IPR033985">
    <property type="entry name" value="SusD-like_N"/>
</dbReference>
<keyword evidence="4" id="KW-0472">Membrane</keyword>
<dbReference type="GO" id="GO:0009279">
    <property type="term" value="C:cell outer membrane"/>
    <property type="evidence" value="ECO:0007669"/>
    <property type="project" value="UniProtKB-SubCell"/>
</dbReference>
<dbReference type="Pfam" id="PF07980">
    <property type="entry name" value="SusD_RagB"/>
    <property type="match status" value="1"/>
</dbReference>
<dbReference type="SUPFAM" id="SSF48452">
    <property type="entry name" value="TPR-like"/>
    <property type="match status" value="1"/>
</dbReference>
<dbReference type="InterPro" id="IPR012944">
    <property type="entry name" value="SusD_RagB_dom"/>
</dbReference>
<evidence type="ECO:0000313" key="9">
    <source>
        <dbReference type="Proteomes" id="UP000297861"/>
    </source>
</evidence>
<dbReference type="InterPro" id="IPR011990">
    <property type="entry name" value="TPR-like_helical_dom_sf"/>
</dbReference>
<dbReference type="Gene3D" id="1.25.40.390">
    <property type="match status" value="1"/>
</dbReference>
<protein>
    <submittedName>
        <fullName evidence="8">RagB/SusD family nutrient uptake outer membrane protein</fullName>
    </submittedName>
</protein>
<dbReference type="PROSITE" id="PS51257">
    <property type="entry name" value="PROKAR_LIPOPROTEIN"/>
    <property type="match status" value="1"/>
</dbReference>
<gene>
    <name evidence="8" type="ORF">E2605_03010</name>
</gene>
<evidence type="ECO:0000313" key="8">
    <source>
        <dbReference type="EMBL" id="TFD99068.1"/>
    </source>
</evidence>
<dbReference type="Proteomes" id="UP000297861">
    <property type="component" value="Unassembled WGS sequence"/>
</dbReference>
<feature type="domain" description="RagB/SusD" evidence="6">
    <location>
        <begin position="319"/>
        <end position="546"/>
    </location>
</feature>
<dbReference type="EMBL" id="SOML01000001">
    <property type="protein sequence ID" value="TFD99068.1"/>
    <property type="molecule type" value="Genomic_DNA"/>
</dbReference>
<dbReference type="Pfam" id="PF14322">
    <property type="entry name" value="SusD-like_3"/>
    <property type="match status" value="1"/>
</dbReference>
<dbReference type="RefSeq" id="WP_134435445.1">
    <property type="nucleotide sequence ID" value="NZ_SOML01000001.1"/>
</dbReference>
<proteinExistence type="inferred from homology"/>
<dbReference type="AlphaFoldDB" id="A0A4Y8LAJ7"/>
<comment type="subcellular location">
    <subcellularLocation>
        <location evidence="1">Cell outer membrane</location>
    </subcellularLocation>
</comment>
<keyword evidence="9" id="KW-1185">Reference proteome</keyword>
<organism evidence="8 9">
    <name type="scientific">Dysgonomonas capnocytophagoides</name>
    <dbReference type="NCBI Taxonomy" id="45254"/>
    <lineage>
        <taxon>Bacteria</taxon>
        <taxon>Pseudomonadati</taxon>
        <taxon>Bacteroidota</taxon>
        <taxon>Bacteroidia</taxon>
        <taxon>Bacteroidales</taxon>
        <taxon>Dysgonomonadaceae</taxon>
        <taxon>Dysgonomonas</taxon>
    </lineage>
</organism>
<evidence type="ECO:0000256" key="3">
    <source>
        <dbReference type="ARBA" id="ARBA00022729"/>
    </source>
</evidence>
<name>A0A4Y8LAJ7_9BACT</name>
<keyword evidence="3" id="KW-0732">Signal</keyword>
<evidence type="ECO:0000256" key="4">
    <source>
        <dbReference type="ARBA" id="ARBA00023136"/>
    </source>
</evidence>
<evidence type="ECO:0000256" key="1">
    <source>
        <dbReference type="ARBA" id="ARBA00004442"/>
    </source>
</evidence>
<evidence type="ECO:0000259" key="6">
    <source>
        <dbReference type="Pfam" id="PF07980"/>
    </source>
</evidence>
<evidence type="ECO:0000259" key="7">
    <source>
        <dbReference type="Pfam" id="PF14322"/>
    </source>
</evidence>
<reference evidence="8 9" key="1">
    <citation type="submission" date="2019-03" db="EMBL/GenBank/DDBJ databases">
        <title>San Antonio Military Medical Center submission to MRSN (WRAIR), pending publication.</title>
        <authorList>
            <person name="Blyth D.M."/>
            <person name="Mccarthy S.L."/>
            <person name="Schall S.E."/>
            <person name="Stam J.A."/>
            <person name="Ong A.C."/>
            <person name="Mcgann P.T."/>
        </authorList>
    </citation>
    <scope>NUCLEOTIDE SEQUENCE [LARGE SCALE GENOMIC DNA]</scope>
    <source>
        <strain evidence="8 9">MRSN571793</strain>
    </source>
</reference>
<feature type="domain" description="SusD-like N-terminal" evidence="7">
    <location>
        <begin position="83"/>
        <end position="224"/>
    </location>
</feature>
<keyword evidence="5" id="KW-0998">Cell outer membrane</keyword>